<feature type="transmembrane region" description="Helical" evidence="1">
    <location>
        <begin position="92"/>
        <end position="116"/>
    </location>
</feature>
<feature type="transmembrane region" description="Helical" evidence="1">
    <location>
        <begin position="35"/>
        <end position="55"/>
    </location>
</feature>
<dbReference type="Gene3D" id="1.20.140.150">
    <property type="match status" value="1"/>
</dbReference>
<keyword evidence="1" id="KW-0812">Transmembrane</keyword>
<gene>
    <name evidence="3" type="primary">AVEN_254118_1</name>
    <name evidence="3" type="ORF">TNCT_211291</name>
</gene>
<reference evidence="3" key="1">
    <citation type="submission" date="2020-07" db="EMBL/GenBank/DDBJ databases">
        <title>Multicomponent nature underlies the extraordinary mechanical properties of spider dragline silk.</title>
        <authorList>
            <person name="Kono N."/>
            <person name="Nakamura H."/>
            <person name="Mori M."/>
            <person name="Yoshida Y."/>
            <person name="Ohtoshi R."/>
            <person name="Malay A.D."/>
            <person name="Moran D.A.P."/>
            <person name="Tomita M."/>
            <person name="Numata K."/>
            <person name="Arakawa K."/>
        </authorList>
    </citation>
    <scope>NUCLEOTIDE SEQUENCE</scope>
</reference>
<dbReference type="Proteomes" id="UP000887116">
    <property type="component" value="Unassembled WGS sequence"/>
</dbReference>
<feature type="signal peptide" evidence="2">
    <location>
        <begin position="1"/>
        <end position="19"/>
    </location>
</feature>
<name>A0A8X6LBY3_TRICU</name>
<dbReference type="OrthoDB" id="6419888at2759"/>
<dbReference type="EMBL" id="BMAO01035670">
    <property type="protein sequence ID" value="GFR05171.1"/>
    <property type="molecule type" value="Genomic_DNA"/>
</dbReference>
<evidence type="ECO:0000256" key="1">
    <source>
        <dbReference type="SAM" id="Phobius"/>
    </source>
</evidence>
<keyword evidence="4" id="KW-1185">Reference proteome</keyword>
<comment type="caution">
    <text evidence="3">The sequence shown here is derived from an EMBL/GenBank/DDBJ whole genome shotgun (WGS) entry which is preliminary data.</text>
</comment>
<evidence type="ECO:0000313" key="4">
    <source>
        <dbReference type="Proteomes" id="UP000887116"/>
    </source>
</evidence>
<keyword evidence="2" id="KW-0732">Signal</keyword>
<sequence>MRNLAMSCAIVCMILLGSSAPLGILGLFKKQISTIMVTGVMYSLAAVFGVFNLVFMRFKRVKADGFYTSTILDRGIPEEYLRTRLFTVGWPLSLECAGLCICFLASIFWLLLAKIFRFIVLSPTLS</sequence>
<dbReference type="AlphaFoldDB" id="A0A8X6LBY3"/>
<evidence type="ECO:0000256" key="2">
    <source>
        <dbReference type="SAM" id="SignalP"/>
    </source>
</evidence>
<feature type="chain" id="PRO_5036478392" evidence="2">
    <location>
        <begin position="20"/>
        <end position="126"/>
    </location>
</feature>
<keyword evidence="1" id="KW-0472">Membrane</keyword>
<protein>
    <submittedName>
        <fullName evidence="3">Uncharacterized protein</fullName>
    </submittedName>
</protein>
<accession>A0A8X6LBY3</accession>
<evidence type="ECO:0000313" key="3">
    <source>
        <dbReference type="EMBL" id="GFR05171.1"/>
    </source>
</evidence>
<keyword evidence="1" id="KW-1133">Transmembrane helix</keyword>
<proteinExistence type="predicted"/>
<organism evidence="3 4">
    <name type="scientific">Trichonephila clavata</name>
    <name type="common">Joro spider</name>
    <name type="synonym">Nephila clavata</name>
    <dbReference type="NCBI Taxonomy" id="2740835"/>
    <lineage>
        <taxon>Eukaryota</taxon>
        <taxon>Metazoa</taxon>
        <taxon>Ecdysozoa</taxon>
        <taxon>Arthropoda</taxon>
        <taxon>Chelicerata</taxon>
        <taxon>Arachnida</taxon>
        <taxon>Araneae</taxon>
        <taxon>Araneomorphae</taxon>
        <taxon>Entelegynae</taxon>
        <taxon>Araneoidea</taxon>
        <taxon>Nephilidae</taxon>
        <taxon>Trichonephila</taxon>
    </lineage>
</organism>